<accession>A0A914RC25</accession>
<evidence type="ECO:0000313" key="2">
    <source>
        <dbReference type="WBParaSite" id="PEQ_0000423101-mRNA-1"/>
    </source>
</evidence>
<dbReference type="WBParaSite" id="PEQ_0000423101-mRNA-1">
    <property type="protein sequence ID" value="PEQ_0000423101-mRNA-1"/>
    <property type="gene ID" value="PEQ_0000423101"/>
</dbReference>
<dbReference type="AlphaFoldDB" id="A0A914RC25"/>
<protein>
    <submittedName>
        <fullName evidence="2">Uncharacterized protein</fullName>
    </submittedName>
</protein>
<evidence type="ECO:0000313" key="1">
    <source>
        <dbReference type="Proteomes" id="UP000887564"/>
    </source>
</evidence>
<proteinExistence type="predicted"/>
<keyword evidence="1" id="KW-1185">Reference proteome</keyword>
<reference evidence="2" key="1">
    <citation type="submission" date="2022-11" db="UniProtKB">
        <authorList>
            <consortium name="WormBaseParasite"/>
        </authorList>
    </citation>
    <scope>IDENTIFICATION</scope>
</reference>
<sequence>MDKSISTRIYVWNGVPKDVLAISTSISSTTSSITASTSLFRLSDLALCMSARHSFILERVL</sequence>
<name>A0A914RC25_PAREQ</name>
<organism evidence="1 2">
    <name type="scientific">Parascaris equorum</name>
    <name type="common">Equine roundworm</name>
    <dbReference type="NCBI Taxonomy" id="6256"/>
    <lineage>
        <taxon>Eukaryota</taxon>
        <taxon>Metazoa</taxon>
        <taxon>Ecdysozoa</taxon>
        <taxon>Nematoda</taxon>
        <taxon>Chromadorea</taxon>
        <taxon>Rhabditida</taxon>
        <taxon>Spirurina</taxon>
        <taxon>Ascaridomorpha</taxon>
        <taxon>Ascaridoidea</taxon>
        <taxon>Ascarididae</taxon>
        <taxon>Parascaris</taxon>
    </lineage>
</organism>
<dbReference type="Proteomes" id="UP000887564">
    <property type="component" value="Unplaced"/>
</dbReference>